<dbReference type="AlphaFoldDB" id="A0A0W1R602"/>
<feature type="active site" description="Proton donor/acceptor" evidence="3">
    <location>
        <position position="130"/>
    </location>
</feature>
<keyword evidence="6" id="KW-1185">Reference proteome</keyword>
<sequence length="285" mass="30129">MEGIGPPLATPFTEDGDLDEGSLRELVGWVEARGVDFLVPCGSNSEAELMSVEERARVVELVVEEASVPVLAGTGHPGLRETKRQTQLAADAGADGALVVTPFYFPHDEGALETYYREVADDAEIPVYLYSVPPYTNVTLSSDAAGRLADHSNVAGMKDSSGNLEAFGRTRRLAGDEFDFFVGAGSVAAHALDAGADGGILGLANVAPEACAEIYERHREGDTEGARELNASLVELNRAVTSVHGVPGLKAAMRARGAPAGYARAPHRPVDDETREELETLVAEL</sequence>
<dbReference type="PRINTS" id="PR00146">
    <property type="entry name" value="DHPICSNTHASE"/>
</dbReference>
<organism evidence="5 6">
    <name type="scientific">Haloprofundus marisrubri</name>
    <dbReference type="NCBI Taxonomy" id="1514971"/>
    <lineage>
        <taxon>Archaea</taxon>
        <taxon>Methanobacteriati</taxon>
        <taxon>Methanobacteriota</taxon>
        <taxon>Stenosarchaea group</taxon>
        <taxon>Halobacteria</taxon>
        <taxon>Halobacteriales</taxon>
        <taxon>Haloferacaceae</taxon>
        <taxon>Haloprofundus</taxon>
    </lineage>
</organism>
<dbReference type="RefSeq" id="WP_058582028.1">
    <property type="nucleotide sequence ID" value="NZ_LOPU01000029.1"/>
</dbReference>
<dbReference type="PANTHER" id="PTHR12128">
    <property type="entry name" value="DIHYDRODIPICOLINATE SYNTHASE"/>
    <property type="match status" value="1"/>
</dbReference>
<dbReference type="GO" id="GO:0008840">
    <property type="term" value="F:4-hydroxy-tetrahydrodipicolinate synthase activity"/>
    <property type="evidence" value="ECO:0007669"/>
    <property type="project" value="TreeGrafter"/>
</dbReference>
<feature type="binding site" evidence="4">
    <location>
        <position position="200"/>
    </location>
    <ligand>
        <name>pyruvate</name>
        <dbReference type="ChEBI" id="CHEBI:15361"/>
    </ligand>
</feature>
<dbReference type="GO" id="GO:0008675">
    <property type="term" value="F:2-dehydro-3-deoxy-phosphogluconate aldolase activity"/>
    <property type="evidence" value="ECO:0007669"/>
    <property type="project" value="UniProtKB-ARBA"/>
</dbReference>
<comment type="caution">
    <text evidence="5">The sequence shown here is derived from an EMBL/GenBank/DDBJ whole genome shotgun (WGS) entry which is preliminary data.</text>
</comment>
<evidence type="ECO:0000256" key="3">
    <source>
        <dbReference type="PIRSR" id="PIRSR001365-1"/>
    </source>
</evidence>
<dbReference type="STRING" id="1514971.AUR64_13760"/>
<gene>
    <name evidence="5" type="ORF">AUR64_13760</name>
</gene>
<evidence type="ECO:0000313" key="5">
    <source>
        <dbReference type="EMBL" id="KTG08875.1"/>
    </source>
</evidence>
<evidence type="ECO:0000256" key="1">
    <source>
        <dbReference type="ARBA" id="ARBA00023239"/>
    </source>
</evidence>
<accession>A0A0W1R602</accession>
<evidence type="ECO:0000313" key="6">
    <source>
        <dbReference type="Proteomes" id="UP000054387"/>
    </source>
</evidence>
<dbReference type="PIRSF" id="PIRSF001365">
    <property type="entry name" value="DHDPS"/>
    <property type="match status" value="1"/>
</dbReference>
<evidence type="ECO:0000256" key="4">
    <source>
        <dbReference type="PIRSR" id="PIRSR001365-2"/>
    </source>
</evidence>
<keyword evidence="2" id="KW-0704">Schiff base</keyword>
<reference evidence="5 6" key="1">
    <citation type="submission" date="2015-12" db="EMBL/GenBank/DDBJ databases">
        <title>Haloprofundus marisrubri gen. nov., sp. nov., an extremely halophilic archaeon isolated from the Discovery deep brine-seawater interface in the Red Sea.</title>
        <authorList>
            <person name="Zhang G."/>
            <person name="Stingl U."/>
            <person name="Rashid M."/>
        </authorList>
    </citation>
    <scope>NUCLEOTIDE SEQUENCE [LARGE SCALE GENOMIC DNA]</scope>
    <source>
        <strain evidence="5 6">SB9</strain>
    </source>
</reference>
<proteinExistence type="predicted"/>
<protein>
    <submittedName>
        <fullName evidence="5">Dihydrodipicolinate synthase family protein</fullName>
    </submittedName>
</protein>
<dbReference type="PROSITE" id="PS00666">
    <property type="entry name" value="DHDPS_2"/>
    <property type="match status" value="1"/>
</dbReference>
<dbReference type="PANTHER" id="PTHR12128:SF66">
    <property type="entry name" value="4-HYDROXY-2-OXOGLUTARATE ALDOLASE, MITOCHONDRIAL"/>
    <property type="match status" value="1"/>
</dbReference>
<dbReference type="Proteomes" id="UP000054387">
    <property type="component" value="Unassembled WGS sequence"/>
</dbReference>
<evidence type="ECO:0000256" key="2">
    <source>
        <dbReference type="ARBA" id="ARBA00023270"/>
    </source>
</evidence>
<dbReference type="InterPro" id="IPR013785">
    <property type="entry name" value="Aldolase_TIM"/>
</dbReference>
<keyword evidence="1" id="KW-0456">Lyase</keyword>
<feature type="active site" description="Schiff-base intermediate with substrate" evidence="3">
    <location>
        <position position="158"/>
    </location>
</feature>
<dbReference type="CDD" id="cd00408">
    <property type="entry name" value="DHDPS-like"/>
    <property type="match status" value="1"/>
</dbReference>
<dbReference type="InterPro" id="IPR002220">
    <property type="entry name" value="DapA-like"/>
</dbReference>
<dbReference type="Gene3D" id="3.20.20.70">
    <property type="entry name" value="Aldolase class I"/>
    <property type="match status" value="1"/>
</dbReference>
<dbReference type="SUPFAM" id="SSF51569">
    <property type="entry name" value="Aldolase"/>
    <property type="match status" value="1"/>
</dbReference>
<name>A0A0W1R602_9EURY</name>
<dbReference type="EMBL" id="LOPU01000029">
    <property type="protein sequence ID" value="KTG08875.1"/>
    <property type="molecule type" value="Genomic_DNA"/>
</dbReference>
<dbReference type="Pfam" id="PF00701">
    <property type="entry name" value="DHDPS"/>
    <property type="match status" value="1"/>
</dbReference>
<dbReference type="OrthoDB" id="350860at2157"/>
<dbReference type="InterPro" id="IPR020625">
    <property type="entry name" value="Schiff_base-form_aldolases_AS"/>
</dbReference>
<dbReference type="GO" id="GO:0044281">
    <property type="term" value="P:small molecule metabolic process"/>
    <property type="evidence" value="ECO:0007669"/>
    <property type="project" value="UniProtKB-ARBA"/>
</dbReference>
<dbReference type="SMART" id="SM01130">
    <property type="entry name" value="DHDPS"/>
    <property type="match status" value="1"/>
</dbReference>